<dbReference type="PANTHER" id="PTHR47966">
    <property type="entry name" value="BETA-SITE APP-CLEAVING ENZYME, ISOFORM A-RELATED"/>
    <property type="match status" value="1"/>
</dbReference>
<dbReference type="GeneID" id="64970835"/>
<evidence type="ECO:0000313" key="7">
    <source>
        <dbReference type="Proteomes" id="UP000654913"/>
    </source>
</evidence>
<dbReference type="GO" id="GO:0004190">
    <property type="term" value="F:aspartic-type endopeptidase activity"/>
    <property type="evidence" value="ECO:0007669"/>
    <property type="project" value="InterPro"/>
</dbReference>
<dbReference type="RefSeq" id="XP_041553024.1">
    <property type="nucleotide sequence ID" value="XM_041699994.1"/>
</dbReference>
<dbReference type="KEGG" id="apuu:APUU_21262A"/>
<feature type="disulfide bond" evidence="3">
    <location>
        <begin position="323"/>
        <end position="360"/>
    </location>
</feature>
<feature type="chain" id="PRO_5031108404" description="Peptidase A1 domain-containing protein" evidence="4">
    <location>
        <begin position="20"/>
        <end position="472"/>
    </location>
</feature>
<dbReference type="OrthoDB" id="771136at2759"/>
<evidence type="ECO:0000259" key="5">
    <source>
        <dbReference type="PROSITE" id="PS51767"/>
    </source>
</evidence>
<reference evidence="6" key="1">
    <citation type="submission" date="2021-01" db="EMBL/GenBank/DDBJ databases">
        <authorList>
            <consortium name="Aspergillus puulaauensis MK2 genome sequencing consortium"/>
            <person name="Kazuki M."/>
            <person name="Futagami T."/>
        </authorList>
    </citation>
    <scope>NUCLEOTIDE SEQUENCE</scope>
    <source>
        <strain evidence="6">MK2</strain>
    </source>
</reference>
<dbReference type="AlphaFoldDB" id="A0A7R8AKL4"/>
<dbReference type="InterPro" id="IPR021109">
    <property type="entry name" value="Peptidase_aspartic_dom_sf"/>
</dbReference>
<dbReference type="SUPFAM" id="SSF50630">
    <property type="entry name" value="Acid proteases"/>
    <property type="match status" value="1"/>
</dbReference>
<keyword evidence="2" id="KW-0378">Hydrolase</keyword>
<evidence type="ECO:0000256" key="4">
    <source>
        <dbReference type="SAM" id="SignalP"/>
    </source>
</evidence>
<name>A0A7R8AKL4_9EURO</name>
<organism evidence="6 7">
    <name type="scientific">Aspergillus puulaauensis</name>
    <dbReference type="NCBI Taxonomy" id="1220207"/>
    <lineage>
        <taxon>Eukaryota</taxon>
        <taxon>Fungi</taxon>
        <taxon>Dikarya</taxon>
        <taxon>Ascomycota</taxon>
        <taxon>Pezizomycotina</taxon>
        <taxon>Eurotiomycetes</taxon>
        <taxon>Eurotiomycetidae</taxon>
        <taxon>Eurotiales</taxon>
        <taxon>Aspergillaceae</taxon>
        <taxon>Aspergillus</taxon>
    </lineage>
</organism>
<evidence type="ECO:0000313" key="6">
    <source>
        <dbReference type="EMBL" id="BCS20830.1"/>
    </source>
</evidence>
<feature type="domain" description="Peptidase A1" evidence="5">
    <location>
        <begin position="66"/>
        <end position="400"/>
    </location>
</feature>
<evidence type="ECO:0000256" key="3">
    <source>
        <dbReference type="PIRSR" id="PIRSR601461-2"/>
    </source>
</evidence>
<dbReference type="InterPro" id="IPR001461">
    <property type="entry name" value="Aspartic_peptidase_A1"/>
</dbReference>
<keyword evidence="4" id="KW-0732">Signal</keyword>
<dbReference type="EMBL" id="AP024444">
    <property type="protein sequence ID" value="BCS20830.1"/>
    <property type="molecule type" value="Genomic_DNA"/>
</dbReference>
<dbReference type="GO" id="GO:0006508">
    <property type="term" value="P:proteolysis"/>
    <property type="evidence" value="ECO:0007669"/>
    <property type="project" value="InterPro"/>
</dbReference>
<feature type="signal peptide" evidence="4">
    <location>
        <begin position="1"/>
        <end position="19"/>
    </location>
</feature>
<protein>
    <recommendedName>
        <fullName evidence="5">Peptidase A1 domain-containing protein</fullName>
    </recommendedName>
</protein>
<gene>
    <name evidence="6" type="ORF">APUU_21262A</name>
</gene>
<accession>A0A7R8AKL4</accession>
<dbReference type="Proteomes" id="UP000654913">
    <property type="component" value="Chromosome 2"/>
</dbReference>
<reference evidence="6" key="2">
    <citation type="submission" date="2021-02" db="EMBL/GenBank/DDBJ databases">
        <title>Aspergillus puulaauensis MK2 genome sequence.</title>
        <authorList>
            <person name="Futagami T."/>
            <person name="Mori K."/>
            <person name="Kadooka C."/>
            <person name="Tanaka T."/>
        </authorList>
    </citation>
    <scope>NUCLEOTIDE SEQUENCE</scope>
    <source>
        <strain evidence="6">MK2</strain>
    </source>
</reference>
<dbReference type="Gene3D" id="2.40.70.10">
    <property type="entry name" value="Acid Proteases"/>
    <property type="match status" value="2"/>
</dbReference>
<keyword evidence="7" id="KW-1185">Reference proteome</keyword>
<evidence type="ECO:0000256" key="1">
    <source>
        <dbReference type="ARBA" id="ARBA00007447"/>
    </source>
</evidence>
<dbReference type="Pfam" id="PF00026">
    <property type="entry name" value="Asp"/>
    <property type="match status" value="1"/>
</dbReference>
<sequence>MVLSCYLGLWTAAFLSASAEQLIPVVKRDNPAVITAKVQAAPSSGIPALQARDTISGLASKPSGGYWLNVTIGTPPQPVALLVDAQGTDVEVMYPGPDNADCSDFRYCGLYGQFIPQDSSSFSSDDEEWQSTFSAPHGFDTIGVDGSKATNISLQLVPIDNPSSYSSLGVGPDNTSFPYQLVDRGLINTPSFSAWRDHVSDEDVEQDPKNSSSGGIIFGGINAAKFNGPLHSFSFKDSLSDEFLSAMTVPVHGVQVHVDPASTANSTAGAPINSTFDETLFDIQTRYVTTYLPLDAAMAVYDALNITRPTKSNGRYPTPELPCHRSSENHTITFLIGSAAFDIPWTAFITPANIPSEGNCLSQIDIPDGHGTGLTGSLGSTLLSHLYLAVDYNSMMVGLAPINRTPGEDEILEIGTEAPQLPGGVGDFPESVTAYTPTPTGSVATETSDGWAVMQTAPGLFAVGGAVLVGLI</sequence>
<evidence type="ECO:0000256" key="2">
    <source>
        <dbReference type="ARBA" id="ARBA00022801"/>
    </source>
</evidence>
<dbReference type="InterPro" id="IPR033121">
    <property type="entry name" value="PEPTIDASE_A1"/>
</dbReference>
<comment type="similarity">
    <text evidence="1">Belongs to the peptidase A1 family.</text>
</comment>
<proteinExistence type="inferred from homology"/>
<dbReference type="PANTHER" id="PTHR47966:SF51">
    <property type="entry name" value="BETA-SITE APP-CLEAVING ENZYME, ISOFORM A-RELATED"/>
    <property type="match status" value="1"/>
</dbReference>
<keyword evidence="3" id="KW-1015">Disulfide bond</keyword>
<dbReference type="PROSITE" id="PS51767">
    <property type="entry name" value="PEPTIDASE_A1"/>
    <property type="match status" value="1"/>
</dbReference>